<accession>A0A2H0U938</accession>
<dbReference type="AlphaFoldDB" id="A0A2H0U938"/>
<evidence type="ECO:0000313" key="2">
    <source>
        <dbReference type="Proteomes" id="UP000231379"/>
    </source>
</evidence>
<dbReference type="EMBL" id="PFBM01000001">
    <property type="protein sequence ID" value="PIR82870.1"/>
    <property type="molecule type" value="Genomic_DNA"/>
</dbReference>
<name>A0A2H0U938_9BACT</name>
<evidence type="ECO:0000313" key="1">
    <source>
        <dbReference type="EMBL" id="PIR82870.1"/>
    </source>
</evidence>
<proteinExistence type="predicted"/>
<protein>
    <submittedName>
        <fullName evidence="1">Uncharacterized protein</fullName>
    </submittedName>
</protein>
<reference evidence="2" key="1">
    <citation type="submission" date="2017-09" db="EMBL/GenBank/DDBJ databases">
        <title>Depth-based differentiation of microbial function through sediment-hosted aquifers and enrichment of novel symbionts in the deep terrestrial subsurface.</title>
        <authorList>
            <person name="Probst A.J."/>
            <person name="Ladd B."/>
            <person name="Jarett J.K."/>
            <person name="Geller-Mcgrath D.E."/>
            <person name="Sieber C.M.K."/>
            <person name="Emerson J.B."/>
            <person name="Anantharaman K."/>
            <person name="Thomas B.C."/>
            <person name="Malmstrom R."/>
            <person name="Stieglmeier M."/>
            <person name="Klingl A."/>
            <person name="Woyke T."/>
            <person name="Ryan C.M."/>
            <person name="Banfield J.F."/>
        </authorList>
    </citation>
    <scope>NUCLEOTIDE SEQUENCE [LARGE SCALE GENOMIC DNA]</scope>
</reference>
<gene>
    <name evidence="1" type="ORF">COU20_00015</name>
</gene>
<sequence>MLRTPMGVAAVVALGGLLVTALYRGNALQESRAASLSFTSSSSIPLSENDVFTQQELLLLGLSDDADAPSAARDSASIIGPIVVAQLVGGYAGLEDSGLLSEQTLAATADTVAKNLRAAVSYRTYTSADIKVRDDVSPEAVLLYRSEMRDALLPLLDNAQNELDLYGAYLDTGEGSHLDLLRDAAARYRSAEASAAALITPRDALIYHRDVLNALGGFAAVIEEMAAHADSALAAAALLRTYNEKEAAMYTAFNALSAYYVRKAS</sequence>
<dbReference type="Proteomes" id="UP000231379">
    <property type="component" value="Unassembled WGS sequence"/>
</dbReference>
<comment type="caution">
    <text evidence="1">The sequence shown here is derived from an EMBL/GenBank/DDBJ whole genome shotgun (WGS) entry which is preliminary data.</text>
</comment>
<organism evidence="1 2">
    <name type="scientific">Candidatus Kaiserbacteria bacterium CG10_big_fil_rev_8_21_14_0_10_59_10</name>
    <dbReference type="NCBI Taxonomy" id="1974612"/>
    <lineage>
        <taxon>Bacteria</taxon>
        <taxon>Candidatus Kaiseribacteriota</taxon>
    </lineage>
</organism>